<feature type="region of interest" description="Disordered" evidence="1">
    <location>
        <begin position="80"/>
        <end position="129"/>
    </location>
</feature>
<evidence type="ECO:0000313" key="2">
    <source>
        <dbReference type="EMBL" id="ACL16263.1"/>
    </source>
</evidence>
<gene>
    <name evidence="2" type="ordered locus">Mpal_0909</name>
</gene>
<dbReference type="EMBL" id="CP001338">
    <property type="protein sequence ID" value="ACL16263.1"/>
    <property type="molecule type" value="Genomic_DNA"/>
</dbReference>
<proteinExistence type="predicted"/>
<organism evidence="2 3">
    <name type="scientific">Methanosphaerula palustris (strain ATCC BAA-1556 / DSM 19958 / E1-9c)</name>
    <dbReference type="NCBI Taxonomy" id="521011"/>
    <lineage>
        <taxon>Archaea</taxon>
        <taxon>Methanobacteriati</taxon>
        <taxon>Methanobacteriota</taxon>
        <taxon>Stenosarchaea group</taxon>
        <taxon>Methanomicrobia</taxon>
        <taxon>Methanomicrobiales</taxon>
        <taxon>Methanoregulaceae</taxon>
        <taxon>Methanosphaerula</taxon>
    </lineage>
</organism>
<evidence type="ECO:0000256" key="1">
    <source>
        <dbReference type="SAM" id="MobiDB-lite"/>
    </source>
</evidence>
<dbReference type="KEGG" id="mpl:Mpal_0909"/>
<feature type="compositionally biased region" description="Polar residues" evidence="1">
    <location>
        <begin position="116"/>
        <end position="129"/>
    </location>
</feature>
<dbReference type="Proteomes" id="UP000002457">
    <property type="component" value="Chromosome"/>
</dbReference>
<dbReference type="AlphaFoldDB" id="B8GGK8"/>
<sequence precursor="true">MNPWRITRAAGFVTATLAGIAILEASELGFSLRGSHSVGETCLVQIVSTRSGHPTTLISPAASARIIPASLALFSRLAPTGARRQDRRVMDAGVTPGSPTGSAETSTRPKRRLFTRTKTSLPSTRSSSR</sequence>
<evidence type="ECO:0000313" key="3">
    <source>
        <dbReference type="Proteomes" id="UP000002457"/>
    </source>
</evidence>
<accession>B8GGK8</accession>
<reference evidence="2 3" key="1">
    <citation type="journal article" date="2015" name="Genome Announc.">
        <title>Complete Genome Sequence of Methanosphaerula palustris E1-9CT, a Hydrogenotrophic Methanogen Isolated from a Minerotrophic Fen Peatland.</title>
        <authorList>
            <person name="Cadillo-Quiroz H."/>
            <person name="Browne P."/>
            <person name="Kyrpides N."/>
            <person name="Woyke T."/>
            <person name="Goodwin L."/>
            <person name="Detter C."/>
            <person name="Yavitt J.B."/>
            <person name="Zinder S.H."/>
        </authorList>
    </citation>
    <scope>NUCLEOTIDE SEQUENCE [LARGE SCALE GENOMIC DNA]</scope>
    <source>
        <strain evidence="3">ATCC BAA-1556 / DSM 19958 / E1-9c</strain>
    </source>
</reference>
<protein>
    <submittedName>
        <fullName evidence="2">Uncharacterized protein</fullName>
    </submittedName>
</protein>
<feature type="compositionally biased region" description="Polar residues" evidence="1">
    <location>
        <begin position="97"/>
        <end position="106"/>
    </location>
</feature>
<name>B8GGK8_METPE</name>
<keyword evidence="3" id="KW-1185">Reference proteome</keyword>
<dbReference type="HOGENOM" id="CLU_1943883_0_0_2"/>